<accession>A0A133UQJ8</accession>
<keyword evidence="6" id="KW-1185">Reference proteome</keyword>
<dbReference type="PRINTS" id="PR00508">
    <property type="entry name" value="S21N4MTFRASE"/>
</dbReference>
<keyword evidence="2" id="KW-0808">Transferase</keyword>
<dbReference type="EMBL" id="LHXS01000066">
    <property type="protein sequence ID" value="KXA96407.1"/>
    <property type="molecule type" value="Genomic_DNA"/>
</dbReference>
<comment type="catalytic activity">
    <reaction evidence="3">
        <text>a 2'-deoxycytidine in DNA + S-adenosyl-L-methionine = an N(4)-methyl-2'-deoxycytidine in DNA + S-adenosyl-L-homocysteine + H(+)</text>
        <dbReference type="Rhea" id="RHEA:16857"/>
        <dbReference type="Rhea" id="RHEA-COMP:11369"/>
        <dbReference type="Rhea" id="RHEA-COMP:13674"/>
        <dbReference type="ChEBI" id="CHEBI:15378"/>
        <dbReference type="ChEBI" id="CHEBI:57856"/>
        <dbReference type="ChEBI" id="CHEBI:59789"/>
        <dbReference type="ChEBI" id="CHEBI:85452"/>
        <dbReference type="ChEBI" id="CHEBI:137933"/>
        <dbReference type="EC" id="2.1.1.113"/>
    </reaction>
</comment>
<evidence type="ECO:0000313" key="6">
    <source>
        <dbReference type="Proteomes" id="UP000070414"/>
    </source>
</evidence>
<comment type="similarity">
    <text evidence="3">Belongs to the N(4)/N(6)-methyltransferase family.</text>
</comment>
<reference evidence="5 6" key="1">
    <citation type="journal article" date="2016" name="Sci. Rep.">
        <title>Metabolic traits of an uncultured archaeal lineage -MSBL1- from brine pools of the Red Sea.</title>
        <authorList>
            <person name="Mwirichia R."/>
            <person name="Alam I."/>
            <person name="Rashid M."/>
            <person name="Vinu M."/>
            <person name="Ba-Alawi W."/>
            <person name="Anthony Kamau A."/>
            <person name="Kamanda Ngugi D."/>
            <person name="Goker M."/>
            <person name="Klenk H.P."/>
            <person name="Bajic V."/>
            <person name="Stingl U."/>
        </authorList>
    </citation>
    <scope>NUCLEOTIDE SEQUENCE [LARGE SCALE GENOMIC DNA]</scope>
    <source>
        <strain evidence="5">SCGC-AAA259I14</strain>
    </source>
</reference>
<keyword evidence="3" id="KW-0949">S-adenosyl-L-methionine</keyword>
<evidence type="ECO:0000256" key="1">
    <source>
        <dbReference type="ARBA" id="ARBA00022603"/>
    </source>
</evidence>
<dbReference type="GO" id="GO:0003677">
    <property type="term" value="F:DNA binding"/>
    <property type="evidence" value="ECO:0007669"/>
    <property type="project" value="InterPro"/>
</dbReference>
<dbReference type="Pfam" id="PF01555">
    <property type="entry name" value="N6_N4_Mtase"/>
    <property type="match status" value="1"/>
</dbReference>
<sequence>MSVELVENDCLNIIENGKISDVDLSFLDPPFNQDKEYPTHNDSMDSQDYWSWMKEVCSAIYDLTVEGGAIYFMQREKNAEFVLRTLRKTGWKFQNLIIWRKTTSAVPSNIRYGKKYQIIAFGTKGDKPRVFNKLRHYPPLPTNYKREREKGIYLTDVWTDIRELTSGYFAGDEPLRDEEGNRVHKQQSPVELLARIILVSSKPGDLILDPFGGTGTTGVVARQLNRNCVLIEKDAYYADVIRDRLEEEREADDDRNRSS</sequence>
<dbReference type="GO" id="GO:0009307">
    <property type="term" value="P:DNA restriction-modification system"/>
    <property type="evidence" value="ECO:0007669"/>
    <property type="project" value="UniProtKB-KW"/>
</dbReference>
<comment type="caution">
    <text evidence="5">The sequence shown here is derived from an EMBL/GenBank/DDBJ whole genome shotgun (WGS) entry which is preliminary data.</text>
</comment>
<dbReference type="SUPFAM" id="SSF53335">
    <property type="entry name" value="S-adenosyl-L-methionine-dependent methyltransferases"/>
    <property type="match status" value="1"/>
</dbReference>
<dbReference type="AlphaFoldDB" id="A0A133UQJ8"/>
<dbReference type="Proteomes" id="UP000070414">
    <property type="component" value="Unassembled WGS sequence"/>
</dbReference>
<keyword evidence="3" id="KW-0680">Restriction system</keyword>
<dbReference type="InterPro" id="IPR001091">
    <property type="entry name" value="RM_Methyltransferase"/>
</dbReference>
<name>A0A133UQJ8_9EURY</name>
<dbReference type="EC" id="2.1.1.113" evidence="3"/>
<protein>
    <recommendedName>
        <fullName evidence="3">Type II methyltransferase</fullName>
        <ecNumber evidence="3">2.1.1.113</ecNumber>
    </recommendedName>
    <alternativeName>
        <fullName evidence="3">N-4 cytosine-specific methyltransferase</fullName>
    </alternativeName>
</protein>
<feature type="domain" description="DNA methylase N-4/N-6" evidence="4">
    <location>
        <begin position="22"/>
        <end position="241"/>
    </location>
</feature>
<dbReference type="PANTHER" id="PTHR13370:SF3">
    <property type="entry name" value="TRNA (GUANINE(10)-N2)-METHYLTRANSFERASE HOMOLOG"/>
    <property type="match status" value="1"/>
</dbReference>
<evidence type="ECO:0000256" key="3">
    <source>
        <dbReference type="RuleBase" id="RU362026"/>
    </source>
</evidence>
<proteinExistence type="inferred from homology"/>
<dbReference type="PATRIC" id="fig|1698268.3.peg.815"/>
<dbReference type="PANTHER" id="PTHR13370">
    <property type="entry name" value="RNA METHYLASE-RELATED"/>
    <property type="match status" value="1"/>
</dbReference>
<dbReference type="GO" id="GO:0009007">
    <property type="term" value="F:site-specific DNA-methyltransferase (adenine-specific) activity"/>
    <property type="evidence" value="ECO:0007669"/>
    <property type="project" value="TreeGrafter"/>
</dbReference>
<gene>
    <name evidence="5" type="ORF">AKJ38_03330</name>
</gene>
<evidence type="ECO:0000256" key="2">
    <source>
        <dbReference type="ARBA" id="ARBA00022679"/>
    </source>
</evidence>
<evidence type="ECO:0000259" key="4">
    <source>
        <dbReference type="Pfam" id="PF01555"/>
    </source>
</evidence>
<keyword evidence="1 3" id="KW-0489">Methyltransferase</keyword>
<dbReference type="InterPro" id="IPR002941">
    <property type="entry name" value="DNA_methylase_N4/N6"/>
</dbReference>
<organism evidence="5 6">
    <name type="scientific">candidate division MSBL1 archaeon SCGC-AAA259I14</name>
    <dbReference type="NCBI Taxonomy" id="1698268"/>
    <lineage>
        <taxon>Archaea</taxon>
        <taxon>Methanobacteriati</taxon>
        <taxon>Methanobacteriota</taxon>
        <taxon>candidate division MSBL1</taxon>
    </lineage>
</organism>
<evidence type="ECO:0000313" key="5">
    <source>
        <dbReference type="EMBL" id="KXA96407.1"/>
    </source>
</evidence>
<dbReference type="Gene3D" id="3.40.50.150">
    <property type="entry name" value="Vaccinia Virus protein VP39"/>
    <property type="match status" value="1"/>
</dbReference>
<dbReference type="InterPro" id="IPR029063">
    <property type="entry name" value="SAM-dependent_MTases_sf"/>
</dbReference>
<dbReference type="GO" id="GO:0005737">
    <property type="term" value="C:cytoplasm"/>
    <property type="evidence" value="ECO:0007669"/>
    <property type="project" value="TreeGrafter"/>
</dbReference>
<dbReference type="GO" id="GO:0015667">
    <property type="term" value="F:site-specific DNA-methyltransferase (cytosine-N4-specific) activity"/>
    <property type="evidence" value="ECO:0007669"/>
    <property type="project" value="UniProtKB-EC"/>
</dbReference>
<dbReference type="GO" id="GO:0032259">
    <property type="term" value="P:methylation"/>
    <property type="evidence" value="ECO:0007669"/>
    <property type="project" value="UniProtKB-KW"/>
</dbReference>
<dbReference type="GO" id="GO:0008170">
    <property type="term" value="F:N-methyltransferase activity"/>
    <property type="evidence" value="ECO:0007669"/>
    <property type="project" value="InterPro"/>
</dbReference>